<sequence>MPSLPSVDLMQSLDEAIDIPDDDTTAQWVESEWLRQGRTYPGADTPACILNARRNILSVPTHLLYLLPDLHYSVMELLQKPLPKQPSTLIGQDAAASFSILPPTEDLPAIATRPLPPSKHLGNLHSAFGQAWFDGARSVVDWRYKDSRLPLYTLTYWMEMEIAADKQAQWRRSEEWLGRWGERVNIKATDEARDALQTLGWNSDYRALDAASSVAVLALLVSDEWLNDDIIDMFMSYFGRQARLDSSLRRSVVVAPLAFSHAIASAAAENTNGSRYGELARPLLKHYKALLSEHGRSDLYFPVNVDQQHWVALHVDFNKKTISYGMYIVEMKDAVTDLVWTGDSLNVKRMTPRLAISALQDWLHHDFGGRFRDAGNTMRHGLQEDDSSCGICMINTFAHALFGEELFRHGIRRRLRIQYFNILARAHGNYVHDSLRNADQQAMLLAPLTVHPDTLPVRKLADFECTEARPSSPGRTSEVPPVLQGMQLSIPARSQGPAPKHGITTGKQITMTPTLCHAGVSPYYLPEPIIASECGNVPVAVAGPSPTSPAPRTSLAPADPAKRKREGDDSESSSDSQQSPSLDHDHARYLKRSRIGSPACSAASPVAEHQDLSSRGSSSGPLDDSEAQIVDDTDRDGLSSSDESSRSDSARQSRSRSGAGTSASMQATRRLKSEMGSGSFIVNPAKLANFKRAIRVLDELAGVDLGAKWRVFHTRCAKWVTMAEAYSVTKFRTHVRDCKATPGPSQKLGRRTGIAIAGPAASSKQKGKSASGTVTRPMTYWAQTLGWTKKSREPESSIAAKEPAPRIMAYYPCGGITKLLEPLVPSYLHRTGAQGGGARSQKTIAEERFGKTYSKLSKAQKLVADQQKRQEEAWLNDHGRQVVFASACLRMVPAYLVDGNPESPGAVVCPPCRDVANSKPFKTIVRKQVPDAPGYKYLNKRYRSDALGYVYARFAGLQDLLEGGSPQESPFTRFAVAVHQGKFDGYEVFLNMVRGMSEIQEREERGVGRQNLICGSALYELANTAATTSPAVYRVLQQQLPVLPSLRDIQRKRARVPRLPETICVRTFELAVAYLSSVDYKGPVALSCDDSKLHAAYRTYWDPEKQAHILVGGIEGPRAVANPDELRDILCSRNNDPKSKASKLRLWCLQIPLPGIPPLILAAKAIPDNLDARELFVLSHELIVGLSERGVHVVSYACDGTETERSLQRLLMSHSEARLTHTIAHPVPGLPALDIVIPTYHALPIVMTQDSKHGLKTARNNLFSGARLLVLGNYVATYGEVRELAFKDDSPLFNRDVEKLDRQDDNAATRLFSATVLEHLAQKRTEARGLIAYLFIFGELIDAYQNRAISHFERIQMVLRARYFLDIWRVFLKRGGYAQTRYFISREAADIMSILIDGLIALIFVYRDHLGSKSAIPLLPWLHSSETCEHTFAECRKLVKDFTHLDFIFMVQKVSVMLRGAVKLKTSSTSAKDRASGYAHTYFNTTGINLSELARYPTDAQVREAAQNAWTEAESIWGYLGVTPMDIMLRRDVGPQMALPSINSWFMPGMDPVLDARSGVNPADVTLVQHDSGIDFDDNLSDISDYSDEAIPLTDAEELERLLAAEEDAPLRETQLDDRMLGLQCAAVSVALGDMDDA</sequence>
<dbReference type="Proteomes" id="UP000298390">
    <property type="component" value="Unassembled WGS sequence"/>
</dbReference>
<evidence type="ECO:0000256" key="2">
    <source>
        <dbReference type="ARBA" id="ARBA00022670"/>
    </source>
</evidence>
<reference evidence="6 7" key="1">
    <citation type="submission" date="2019-01" db="EMBL/GenBank/DDBJ databases">
        <title>Genome sequencing of the rare red list fungi Fomitopsis rosea.</title>
        <authorList>
            <person name="Buettner E."/>
            <person name="Kellner H."/>
        </authorList>
    </citation>
    <scope>NUCLEOTIDE SEQUENCE [LARGE SCALE GENOMIC DNA]</scope>
    <source>
        <strain evidence="6 7">DSM 105464</strain>
    </source>
</reference>
<dbReference type="SUPFAM" id="SSF54001">
    <property type="entry name" value="Cysteine proteinases"/>
    <property type="match status" value="1"/>
</dbReference>
<dbReference type="PROSITE" id="PS50600">
    <property type="entry name" value="ULP_PROTEASE"/>
    <property type="match status" value="1"/>
</dbReference>
<accession>A0A4Y9YGP3</accession>
<dbReference type="GO" id="GO:0019783">
    <property type="term" value="F:ubiquitin-like protein peptidase activity"/>
    <property type="evidence" value="ECO:0007669"/>
    <property type="project" value="UniProtKB-ARBA"/>
</dbReference>
<evidence type="ECO:0000256" key="1">
    <source>
        <dbReference type="ARBA" id="ARBA00005234"/>
    </source>
</evidence>
<evidence type="ECO:0000256" key="4">
    <source>
        <dbReference type="SAM" id="MobiDB-lite"/>
    </source>
</evidence>
<feature type="compositionally biased region" description="Low complexity" evidence="4">
    <location>
        <begin position="652"/>
        <end position="664"/>
    </location>
</feature>
<evidence type="ECO:0000313" key="6">
    <source>
        <dbReference type="EMBL" id="TFY61180.1"/>
    </source>
</evidence>
<evidence type="ECO:0000256" key="3">
    <source>
        <dbReference type="ARBA" id="ARBA00022801"/>
    </source>
</evidence>
<dbReference type="GO" id="GO:0008234">
    <property type="term" value="F:cysteine-type peptidase activity"/>
    <property type="evidence" value="ECO:0007669"/>
    <property type="project" value="InterPro"/>
</dbReference>
<evidence type="ECO:0000259" key="5">
    <source>
        <dbReference type="PROSITE" id="PS50600"/>
    </source>
</evidence>
<organism evidence="6 7">
    <name type="scientific">Rhodofomes roseus</name>
    <dbReference type="NCBI Taxonomy" id="34475"/>
    <lineage>
        <taxon>Eukaryota</taxon>
        <taxon>Fungi</taxon>
        <taxon>Dikarya</taxon>
        <taxon>Basidiomycota</taxon>
        <taxon>Agaricomycotina</taxon>
        <taxon>Agaricomycetes</taxon>
        <taxon>Polyporales</taxon>
        <taxon>Rhodofomes</taxon>
    </lineage>
</organism>
<dbReference type="STRING" id="34475.A0A4Y9YGP3"/>
<feature type="region of interest" description="Disordered" evidence="4">
    <location>
        <begin position="542"/>
        <end position="583"/>
    </location>
</feature>
<proteinExistence type="inferred from homology"/>
<keyword evidence="2" id="KW-0645">Protease</keyword>
<evidence type="ECO:0000313" key="7">
    <source>
        <dbReference type="Proteomes" id="UP000298390"/>
    </source>
</evidence>
<dbReference type="InterPro" id="IPR003653">
    <property type="entry name" value="Peptidase_C48_C"/>
</dbReference>
<keyword evidence="3" id="KW-0378">Hydrolase</keyword>
<dbReference type="InterPro" id="IPR038765">
    <property type="entry name" value="Papain-like_cys_pep_sf"/>
</dbReference>
<dbReference type="EMBL" id="SEKV01000219">
    <property type="protein sequence ID" value="TFY61180.1"/>
    <property type="molecule type" value="Genomic_DNA"/>
</dbReference>
<feature type="domain" description="Ubiquitin-like protease family profile" evidence="5">
    <location>
        <begin position="210"/>
        <end position="400"/>
    </location>
</feature>
<comment type="caution">
    <text evidence="6">The sequence shown here is derived from an EMBL/GenBank/DDBJ whole genome shotgun (WGS) entry which is preliminary data.</text>
</comment>
<comment type="similarity">
    <text evidence="1">Belongs to the peptidase C48 family.</text>
</comment>
<feature type="region of interest" description="Disordered" evidence="4">
    <location>
        <begin position="599"/>
        <end position="670"/>
    </location>
</feature>
<dbReference type="Gene3D" id="3.40.395.10">
    <property type="entry name" value="Adenoviral Proteinase, Chain A"/>
    <property type="match status" value="1"/>
</dbReference>
<feature type="compositionally biased region" description="Acidic residues" evidence="4">
    <location>
        <begin position="623"/>
        <end position="634"/>
    </location>
</feature>
<gene>
    <name evidence="6" type="ORF">EVJ58_g4673</name>
</gene>
<name>A0A4Y9YGP3_9APHY</name>
<protein>
    <recommendedName>
        <fullName evidence="5">Ubiquitin-like protease family profile domain-containing protein</fullName>
    </recommendedName>
</protein>
<dbReference type="GO" id="GO:0006508">
    <property type="term" value="P:proteolysis"/>
    <property type="evidence" value="ECO:0007669"/>
    <property type="project" value="UniProtKB-KW"/>
</dbReference>
<dbReference type="Pfam" id="PF02902">
    <property type="entry name" value="Peptidase_C48"/>
    <property type="match status" value="1"/>
</dbReference>